<dbReference type="Pfam" id="PF13469">
    <property type="entry name" value="Sulfotransfer_3"/>
    <property type="match status" value="1"/>
</dbReference>
<evidence type="ECO:0000256" key="1">
    <source>
        <dbReference type="SAM" id="MobiDB-lite"/>
    </source>
</evidence>
<feature type="region of interest" description="Disordered" evidence="1">
    <location>
        <begin position="332"/>
        <end position="404"/>
    </location>
</feature>
<dbReference type="GO" id="GO:0006790">
    <property type="term" value="P:sulfur compound metabolic process"/>
    <property type="evidence" value="ECO:0007669"/>
    <property type="project" value="TreeGrafter"/>
</dbReference>
<reference evidence="3" key="1">
    <citation type="journal article" date="2023" name="G3 (Bethesda)">
        <title>A reference genome for the long-term kleptoplast-retaining sea slug Elysia crispata morphotype clarki.</title>
        <authorList>
            <person name="Eastman K.E."/>
            <person name="Pendleton A.L."/>
            <person name="Shaikh M.A."/>
            <person name="Suttiyut T."/>
            <person name="Ogas R."/>
            <person name="Tomko P."/>
            <person name="Gavelis G."/>
            <person name="Widhalm J.R."/>
            <person name="Wisecaver J.H."/>
        </authorList>
    </citation>
    <scope>NUCLEOTIDE SEQUENCE</scope>
    <source>
        <strain evidence="3">ECLA1</strain>
    </source>
</reference>
<dbReference type="InterPro" id="IPR027417">
    <property type="entry name" value="P-loop_NTPase"/>
</dbReference>
<evidence type="ECO:0000313" key="3">
    <source>
        <dbReference type="EMBL" id="KAK3750504.1"/>
    </source>
</evidence>
<feature type="transmembrane region" description="Helical" evidence="2">
    <location>
        <begin position="23"/>
        <end position="44"/>
    </location>
</feature>
<dbReference type="GO" id="GO:0006044">
    <property type="term" value="P:N-acetylglucosamine metabolic process"/>
    <property type="evidence" value="ECO:0007669"/>
    <property type="project" value="TreeGrafter"/>
</dbReference>
<gene>
    <name evidence="3" type="ORF">RRG08_053874</name>
</gene>
<keyword evidence="2" id="KW-0812">Transmembrane</keyword>
<protein>
    <recommendedName>
        <fullName evidence="5">Sulfotransferase</fullName>
    </recommendedName>
</protein>
<dbReference type="InterPro" id="IPR051135">
    <property type="entry name" value="Gal/GlcNAc/GalNAc_ST"/>
</dbReference>
<dbReference type="SUPFAM" id="SSF52540">
    <property type="entry name" value="P-loop containing nucleoside triphosphate hydrolases"/>
    <property type="match status" value="1"/>
</dbReference>
<evidence type="ECO:0000313" key="4">
    <source>
        <dbReference type="Proteomes" id="UP001283361"/>
    </source>
</evidence>
<feature type="compositionally biased region" description="Polar residues" evidence="1">
    <location>
        <begin position="344"/>
        <end position="358"/>
    </location>
</feature>
<dbReference type="GO" id="GO:0001517">
    <property type="term" value="F:N-acetylglucosamine 6-O-sulfotransferase activity"/>
    <property type="evidence" value="ECO:0007669"/>
    <property type="project" value="TreeGrafter"/>
</dbReference>
<keyword evidence="2" id="KW-1133">Transmembrane helix</keyword>
<comment type="caution">
    <text evidence="3">The sequence shown here is derived from an EMBL/GenBank/DDBJ whole genome shotgun (WGS) entry which is preliminary data.</text>
</comment>
<dbReference type="EMBL" id="JAWDGP010005875">
    <property type="protein sequence ID" value="KAK3750504.1"/>
    <property type="molecule type" value="Genomic_DNA"/>
</dbReference>
<keyword evidence="4" id="KW-1185">Reference proteome</keyword>
<dbReference type="Gene3D" id="3.40.50.300">
    <property type="entry name" value="P-loop containing nucleotide triphosphate hydrolases"/>
    <property type="match status" value="1"/>
</dbReference>
<keyword evidence="2" id="KW-0472">Membrane</keyword>
<dbReference type="Proteomes" id="UP001283361">
    <property type="component" value="Unassembled WGS sequence"/>
</dbReference>
<dbReference type="AlphaFoldDB" id="A0AAE0YM42"/>
<sequence>MILRLQKKLYSYFLKMNFPTRKVFRQLFLFVLLSTVLVMGIIYLHTTGETTRTLDRTFERAPPWRSRPHQEKTLMVTFSRSGSTFTSDIIAKNDKVFFSYEPLSFLSRASEAFKVPMHFQTNDLENYARRIVESYLTCTFDFDTMKSLVNRHLLESNSTKEFELCMKQEKIGMEHLHCYFKLLKDCKNHGMTFVKTIRFPVKWAEDLMVRYPNLKLIYLVRDPRATLTSQSKVFQRFQLSKSAANVSALHCRWLQEDLNHLRRLKVIFPGRVKVVRYEHAATNPRGYAVEIYDFLRLPVTQTLKDFVTRLTSPSATSVNNQFSKTKTVTFSSQGHSVKQGHGEASSQSVQSDSATPSTEAEDIKNSNRSQTLEDCPPSEGAKENLQSSSGCKKPHNRTGSKGIILGEKKPHHYSTHRDDPVKAMEHWRHEIGFEVARVIDSHCGHLYQLLGYRAASTKEDLENTADINLVDVPQVEGIV</sequence>
<proteinExistence type="predicted"/>
<dbReference type="PANTHER" id="PTHR10704:SF44">
    <property type="entry name" value="LD35051P-RELATED"/>
    <property type="match status" value="1"/>
</dbReference>
<name>A0AAE0YM42_9GAST</name>
<organism evidence="3 4">
    <name type="scientific">Elysia crispata</name>
    <name type="common">lettuce slug</name>
    <dbReference type="NCBI Taxonomy" id="231223"/>
    <lineage>
        <taxon>Eukaryota</taxon>
        <taxon>Metazoa</taxon>
        <taxon>Spiralia</taxon>
        <taxon>Lophotrochozoa</taxon>
        <taxon>Mollusca</taxon>
        <taxon>Gastropoda</taxon>
        <taxon>Heterobranchia</taxon>
        <taxon>Euthyneura</taxon>
        <taxon>Panpulmonata</taxon>
        <taxon>Sacoglossa</taxon>
        <taxon>Placobranchoidea</taxon>
        <taxon>Plakobranchidae</taxon>
        <taxon>Elysia</taxon>
    </lineage>
</organism>
<evidence type="ECO:0000256" key="2">
    <source>
        <dbReference type="SAM" id="Phobius"/>
    </source>
</evidence>
<accession>A0AAE0YM42</accession>
<dbReference type="PANTHER" id="PTHR10704">
    <property type="entry name" value="CARBOHYDRATE SULFOTRANSFERASE"/>
    <property type="match status" value="1"/>
</dbReference>
<evidence type="ECO:0008006" key="5">
    <source>
        <dbReference type="Google" id="ProtNLM"/>
    </source>
</evidence>